<comment type="caution">
    <text evidence="5">The sequence shown here is derived from an EMBL/GenBank/DDBJ whole genome shotgun (WGS) entry which is preliminary data.</text>
</comment>
<keyword evidence="3" id="KW-1133">Transmembrane helix</keyword>
<proteinExistence type="inferred from homology"/>
<sequence>MEDINTGAKSATHLCVLVHGLWGNPSHMLSIAKTLRAVHPPSSLYILVTTSNAGMHTYDGIHTCGERVCHEIEQTLAIRPTLTKLSVVGYSLGGLVARYAIGLLHAQGTLDNLECKNFAAFASPFLGVRSPRGGWRGAAWNFLGSRTLAASGRQLFGEDGFGETGRPLVEVLADGRGVFAKGLGRFGRRTVYANVVNDRTAEWYTTGVDRRDPWGEWLEGGGEGLKFVEGYEDVVLEPVQPALAGGRVGRRGKKEGMGEVVRRWVGRAPLVLALVVLIPIGVVGYFINAGIQTKRSSTRVKAHEEGLTDVKVKDYRSARLWMDEIRERVVEDMGGETLGDQEFLGEGEESGEEEIVKRERRMSIPQRPTLALAPYQFKAIEELDKLGFRKYPVWIHKVRHSHAAIVVRTETSSFSEGQLVLNHWVKEEFLI</sequence>
<dbReference type="GO" id="GO:0016042">
    <property type="term" value="P:lipid catabolic process"/>
    <property type="evidence" value="ECO:0007669"/>
    <property type="project" value="UniProtKB-KW"/>
</dbReference>
<evidence type="ECO:0000259" key="4">
    <source>
        <dbReference type="Pfam" id="PF05057"/>
    </source>
</evidence>
<dbReference type="PANTHER" id="PTHR12482:SF65">
    <property type="entry name" value="ESTERASE, PUTATIVE (AFU_ORTHOLOGUE AFUA_3G12320)-RELATED"/>
    <property type="match status" value="1"/>
</dbReference>
<protein>
    <submittedName>
        <fullName evidence="5">Serine esterase-domain-containing protein</fullName>
    </submittedName>
</protein>
<comment type="similarity">
    <text evidence="1">Belongs to the putative lipase ROG1 family.</text>
</comment>
<evidence type="ECO:0000313" key="5">
    <source>
        <dbReference type="EMBL" id="KAK0752537.1"/>
    </source>
</evidence>
<name>A0AA40KBF3_9PEZI</name>
<keyword evidence="3" id="KW-0812">Transmembrane</keyword>
<gene>
    <name evidence="5" type="ORF">B0T18DRAFT_388459</name>
</gene>
<evidence type="ECO:0000313" key="6">
    <source>
        <dbReference type="Proteomes" id="UP001172155"/>
    </source>
</evidence>
<evidence type="ECO:0000256" key="1">
    <source>
        <dbReference type="ARBA" id="ARBA00007920"/>
    </source>
</evidence>
<dbReference type="Pfam" id="PF05057">
    <property type="entry name" value="DUF676"/>
    <property type="match status" value="1"/>
</dbReference>
<dbReference type="PANTHER" id="PTHR12482">
    <property type="entry name" value="LIPASE ROG1-RELATED-RELATED"/>
    <property type="match status" value="1"/>
</dbReference>
<keyword evidence="3" id="KW-0472">Membrane</keyword>
<accession>A0AA40KBF3</accession>
<keyword evidence="6" id="KW-1185">Reference proteome</keyword>
<feature type="domain" description="DUF676" evidence="4">
    <location>
        <begin position="10"/>
        <end position="205"/>
    </location>
</feature>
<organism evidence="5 6">
    <name type="scientific">Schizothecium vesticola</name>
    <dbReference type="NCBI Taxonomy" id="314040"/>
    <lineage>
        <taxon>Eukaryota</taxon>
        <taxon>Fungi</taxon>
        <taxon>Dikarya</taxon>
        <taxon>Ascomycota</taxon>
        <taxon>Pezizomycotina</taxon>
        <taxon>Sordariomycetes</taxon>
        <taxon>Sordariomycetidae</taxon>
        <taxon>Sordariales</taxon>
        <taxon>Schizotheciaceae</taxon>
        <taxon>Schizothecium</taxon>
    </lineage>
</organism>
<dbReference type="Gene3D" id="3.40.50.1820">
    <property type="entry name" value="alpha/beta hydrolase"/>
    <property type="match status" value="1"/>
</dbReference>
<dbReference type="InterPro" id="IPR044294">
    <property type="entry name" value="Lipase-like"/>
</dbReference>
<keyword evidence="2" id="KW-0442">Lipid degradation</keyword>
<feature type="transmembrane region" description="Helical" evidence="3">
    <location>
        <begin position="270"/>
        <end position="291"/>
    </location>
</feature>
<reference evidence="5" key="1">
    <citation type="submission" date="2023-06" db="EMBL/GenBank/DDBJ databases">
        <title>Genome-scale phylogeny and comparative genomics of the fungal order Sordariales.</title>
        <authorList>
            <consortium name="Lawrence Berkeley National Laboratory"/>
            <person name="Hensen N."/>
            <person name="Bonometti L."/>
            <person name="Westerberg I."/>
            <person name="Brannstrom I.O."/>
            <person name="Guillou S."/>
            <person name="Cros-Aarteil S."/>
            <person name="Calhoun S."/>
            <person name="Haridas S."/>
            <person name="Kuo A."/>
            <person name="Mondo S."/>
            <person name="Pangilinan J."/>
            <person name="Riley R."/>
            <person name="LaButti K."/>
            <person name="Andreopoulos B."/>
            <person name="Lipzen A."/>
            <person name="Chen C."/>
            <person name="Yanf M."/>
            <person name="Daum C."/>
            <person name="Ng V."/>
            <person name="Clum A."/>
            <person name="Steindorff A."/>
            <person name="Ohm R."/>
            <person name="Martin F."/>
            <person name="Silar P."/>
            <person name="Natvig D."/>
            <person name="Lalanne C."/>
            <person name="Gautier V."/>
            <person name="Ament-velasquez S.L."/>
            <person name="Kruys A."/>
            <person name="Hutchinson M.I."/>
            <person name="Powell A.J."/>
            <person name="Barry K."/>
            <person name="Miller A.N."/>
            <person name="Grigoriev I.V."/>
            <person name="Debuchy R."/>
            <person name="Gladieux P."/>
            <person name="Thoren M.H."/>
            <person name="Johannesson H."/>
        </authorList>
    </citation>
    <scope>NUCLEOTIDE SEQUENCE</scope>
    <source>
        <strain evidence="5">SMH3187-1</strain>
    </source>
</reference>
<dbReference type="Proteomes" id="UP001172155">
    <property type="component" value="Unassembled WGS sequence"/>
</dbReference>
<dbReference type="SUPFAM" id="SSF53474">
    <property type="entry name" value="alpha/beta-Hydrolases"/>
    <property type="match status" value="1"/>
</dbReference>
<dbReference type="GO" id="GO:0004622">
    <property type="term" value="F:phosphatidylcholine lysophospholipase activity"/>
    <property type="evidence" value="ECO:0007669"/>
    <property type="project" value="TreeGrafter"/>
</dbReference>
<keyword evidence="2" id="KW-0443">Lipid metabolism</keyword>
<dbReference type="GO" id="GO:0047372">
    <property type="term" value="F:monoacylglycerol lipase activity"/>
    <property type="evidence" value="ECO:0007669"/>
    <property type="project" value="TreeGrafter"/>
</dbReference>
<evidence type="ECO:0000256" key="3">
    <source>
        <dbReference type="SAM" id="Phobius"/>
    </source>
</evidence>
<dbReference type="AlphaFoldDB" id="A0AA40KBF3"/>
<dbReference type="GO" id="GO:0005811">
    <property type="term" value="C:lipid droplet"/>
    <property type="evidence" value="ECO:0007669"/>
    <property type="project" value="TreeGrafter"/>
</dbReference>
<dbReference type="InterPro" id="IPR029058">
    <property type="entry name" value="AB_hydrolase_fold"/>
</dbReference>
<dbReference type="InterPro" id="IPR007751">
    <property type="entry name" value="DUF676_lipase-like"/>
</dbReference>
<dbReference type="EMBL" id="JAUKUD010000002">
    <property type="protein sequence ID" value="KAK0752537.1"/>
    <property type="molecule type" value="Genomic_DNA"/>
</dbReference>
<evidence type="ECO:0000256" key="2">
    <source>
        <dbReference type="ARBA" id="ARBA00022963"/>
    </source>
</evidence>